<reference evidence="1 2" key="1">
    <citation type="submission" date="2022-12" db="EMBL/GenBank/DDBJ databases">
        <title>Two new species, Stenotrophomonas aracearum and Stenotrophomonas oahuensis, isolated from Anthurium (Araceae family) in Hawaii.</title>
        <authorList>
            <person name="Chunag S.C."/>
            <person name="Dobhal S."/>
            <person name="Alvarez A."/>
            <person name="Arif M."/>
        </authorList>
    </citation>
    <scope>NUCLEOTIDE SEQUENCE [LARGE SCALE GENOMIC DNA]</scope>
    <source>
        <strain evidence="1 2">A5586</strain>
    </source>
</reference>
<protein>
    <recommendedName>
        <fullName evidence="3">RES domain-containing protein</fullName>
    </recommendedName>
</protein>
<proteinExistence type="predicted"/>
<accession>A0ABY9YQ00</accession>
<organism evidence="1 2">
    <name type="scientific">Stenotrophomonas oahuensis</name>
    <dbReference type="NCBI Taxonomy" id="3003271"/>
    <lineage>
        <taxon>Bacteria</taxon>
        <taxon>Pseudomonadati</taxon>
        <taxon>Pseudomonadota</taxon>
        <taxon>Gammaproteobacteria</taxon>
        <taxon>Lysobacterales</taxon>
        <taxon>Lysobacteraceae</taxon>
        <taxon>Stenotrophomonas</taxon>
    </lineage>
</organism>
<evidence type="ECO:0008006" key="3">
    <source>
        <dbReference type="Google" id="ProtNLM"/>
    </source>
</evidence>
<evidence type="ECO:0000313" key="2">
    <source>
        <dbReference type="Proteomes" id="UP001302072"/>
    </source>
</evidence>
<dbReference type="EMBL" id="CP115541">
    <property type="protein sequence ID" value="WNH52535.1"/>
    <property type="molecule type" value="Genomic_DNA"/>
</dbReference>
<gene>
    <name evidence="1" type="ORF">PDM29_19805</name>
</gene>
<evidence type="ECO:0000313" key="1">
    <source>
        <dbReference type="EMBL" id="WNH52535.1"/>
    </source>
</evidence>
<dbReference type="RefSeq" id="WP_311191730.1">
    <property type="nucleotide sequence ID" value="NZ_CP115541.1"/>
</dbReference>
<keyword evidence="2" id="KW-1185">Reference proteome</keyword>
<dbReference type="Proteomes" id="UP001302072">
    <property type="component" value="Chromosome"/>
</dbReference>
<sequence>MPTSSHTDSQSQNPTAEFLLLRLIDLIKQSRSIQDLTPDRVSAVMQQSVTFFTPDRFGYRGPLTADWRFTLDVRTVNSVTERLDLDFIDRTPSRSAPATEICQIDFDRFASEMAKAGFSRTTINGEHGIVVYDRFDRPNLSIKVSTRGEAPEPLEKAQHSCVQLVTVQ</sequence>
<name>A0ABY9YQ00_9GAMM</name>